<dbReference type="CDD" id="cd03230">
    <property type="entry name" value="ABC_DR_subfamily_A"/>
    <property type="match status" value="1"/>
</dbReference>
<dbReference type="Pfam" id="PF00005">
    <property type="entry name" value="ABC_tran"/>
    <property type="match status" value="1"/>
</dbReference>
<dbReference type="OrthoDB" id="87732at2157"/>
<keyword evidence="1" id="KW-0813">Transport</keyword>
<evidence type="ECO:0000313" key="6">
    <source>
        <dbReference type="Proteomes" id="UP000000536"/>
    </source>
</evidence>
<dbReference type="PANTHER" id="PTHR42939:SF1">
    <property type="entry name" value="ABC TRANSPORTER ATP-BINDING PROTEIN ALBC-RELATED"/>
    <property type="match status" value="1"/>
</dbReference>
<keyword evidence="3" id="KW-0067">ATP-binding</keyword>
<dbReference type="PhylomeDB" id="Q5JDA7"/>
<dbReference type="EnsemblBacteria" id="BAD86470">
    <property type="protein sequence ID" value="BAD86470"/>
    <property type="gene ID" value="TK2281"/>
</dbReference>
<reference evidence="5 6" key="1">
    <citation type="journal article" date="2005" name="Genome Res.">
        <title>Complete genome sequence of the hyperthermophilic archaeon Thermococcus kodakaraensis KOD1 and comparison with Pyrococcus genomes.</title>
        <authorList>
            <person name="Fukui T."/>
            <person name="Atomi H."/>
            <person name="Kanai T."/>
            <person name="Matsumi R."/>
            <person name="Fujiwara S."/>
            <person name="Imanaka T."/>
        </authorList>
    </citation>
    <scope>NUCLEOTIDE SEQUENCE [LARGE SCALE GENOMIC DNA]</scope>
    <source>
        <strain evidence="6">ATCC BAA-918 / JCM 12380 / KOD1</strain>
    </source>
</reference>
<dbReference type="PROSITE" id="PS50893">
    <property type="entry name" value="ABC_TRANSPORTER_2"/>
    <property type="match status" value="1"/>
</dbReference>
<dbReference type="STRING" id="69014.TK2281"/>
<dbReference type="PANTHER" id="PTHR42939">
    <property type="entry name" value="ABC TRANSPORTER ATP-BINDING PROTEIN ALBC-RELATED"/>
    <property type="match status" value="1"/>
</dbReference>
<evidence type="ECO:0000256" key="2">
    <source>
        <dbReference type="ARBA" id="ARBA00022741"/>
    </source>
</evidence>
<dbReference type="InterPro" id="IPR027417">
    <property type="entry name" value="P-loop_NTPase"/>
</dbReference>
<name>Q5JDA7_THEKO</name>
<accession>Q5JDA7</accession>
<dbReference type="InterPro" id="IPR003439">
    <property type="entry name" value="ABC_transporter-like_ATP-bd"/>
</dbReference>
<dbReference type="InterPro" id="IPR051782">
    <property type="entry name" value="ABC_Transporter_VariousFunc"/>
</dbReference>
<dbReference type="EMBL" id="AP006878">
    <property type="protein sequence ID" value="BAD86470.1"/>
    <property type="molecule type" value="Genomic_DNA"/>
</dbReference>
<dbReference type="FunCoup" id="Q5JDA7">
    <property type="interactions" value="11"/>
</dbReference>
<organism evidence="5 6">
    <name type="scientific">Thermococcus kodakarensis (strain ATCC BAA-918 / JCM 12380 / KOD1)</name>
    <name type="common">Pyrococcus kodakaraensis (strain KOD1)</name>
    <dbReference type="NCBI Taxonomy" id="69014"/>
    <lineage>
        <taxon>Archaea</taxon>
        <taxon>Methanobacteriati</taxon>
        <taxon>Methanobacteriota</taxon>
        <taxon>Thermococci</taxon>
        <taxon>Thermococcales</taxon>
        <taxon>Thermococcaceae</taxon>
        <taxon>Thermococcus</taxon>
    </lineage>
</organism>
<proteinExistence type="predicted"/>
<dbReference type="InParanoid" id="Q5JDA7"/>
<dbReference type="GO" id="GO:0016887">
    <property type="term" value="F:ATP hydrolysis activity"/>
    <property type="evidence" value="ECO:0007669"/>
    <property type="project" value="InterPro"/>
</dbReference>
<dbReference type="GeneID" id="78448826"/>
<dbReference type="eggNOG" id="arCOG00194">
    <property type="taxonomic scope" value="Archaea"/>
</dbReference>
<dbReference type="GO" id="GO:0005524">
    <property type="term" value="F:ATP binding"/>
    <property type="evidence" value="ECO:0007669"/>
    <property type="project" value="UniProtKB-KW"/>
</dbReference>
<evidence type="ECO:0000256" key="3">
    <source>
        <dbReference type="ARBA" id="ARBA00022840"/>
    </source>
</evidence>
<protein>
    <submittedName>
        <fullName evidence="5">ABC-type multidrug transport system, ATPase component</fullName>
    </submittedName>
</protein>
<gene>
    <name evidence="5" type="ordered locus">TK2281</name>
</gene>
<feature type="domain" description="ABC transporter" evidence="4">
    <location>
        <begin position="2"/>
        <end position="232"/>
    </location>
</feature>
<evidence type="ECO:0000256" key="1">
    <source>
        <dbReference type="ARBA" id="ARBA00022448"/>
    </source>
</evidence>
<keyword evidence="2" id="KW-0547">Nucleotide-binding</keyword>
<dbReference type="KEGG" id="tko:TK2281"/>
<dbReference type="SMART" id="SM00382">
    <property type="entry name" value="AAA"/>
    <property type="match status" value="1"/>
</dbReference>
<dbReference type="PATRIC" id="fig|69014.16.peg.2236"/>
<dbReference type="InterPro" id="IPR003593">
    <property type="entry name" value="AAA+_ATPase"/>
</dbReference>
<dbReference type="Proteomes" id="UP000000536">
    <property type="component" value="Chromosome"/>
</dbReference>
<evidence type="ECO:0000259" key="4">
    <source>
        <dbReference type="PROSITE" id="PS50893"/>
    </source>
</evidence>
<evidence type="ECO:0000313" key="5">
    <source>
        <dbReference type="EMBL" id="BAD86470.1"/>
    </source>
</evidence>
<dbReference type="RefSeq" id="WP_011251231.1">
    <property type="nucleotide sequence ID" value="NC_006624.1"/>
</dbReference>
<dbReference type="AlphaFoldDB" id="Q5JDA7"/>
<dbReference type="Gene3D" id="3.40.50.300">
    <property type="entry name" value="P-loop containing nucleotide triphosphate hydrolases"/>
    <property type="match status" value="1"/>
</dbReference>
<keyword evidence="6" id="KW-1185">Reference proteome</keyword>
<dbReference type="HOGENOM" id="CLU_000604_1_2_2"/>
<sequence>MIIIEDLVKSFGPTTAVRGISFSVNDGEIYGLLGPNGSGKSTTMKIVAGIIPPTSGKVTVNGIDVSANPLKVKEIAGYIPETPALYESLTPMEFFSFVGSIRRVPKEELEERVEKLSRAFGIDSFLGELIGTLSFGTKQKVSIISALLHDPEVLVLDEAVNGLDPKSARILKELLLDFKKRGRSILFSTHVLEVAEALCDRIGIIYRGEIVAEGTPKELKEFTKEESLEEVFLKLTEGKSEVEGIVKALREAF</sequence>
<dbReference type="SUPFAM" id="SSF52540">
    <property type="entry name" value="P-loop containing nucleoside triphosphate hydrolases"/>
    <property type="match status" value="1"/>
</dbReference>